<evidence type="ECO:0000256" key="1">
    <source>
        <dbReference type="SAM" id="MobiDB-lite"/>
    </source>
</evidence>
<comment type="caution">
    <text evidence="2">The sequence shown here is derived from an EMBL/GenBank/DDBJ whole genome shotgun (WGS) entry which is preliminary data.</text>
</comment>
<evidence type="ECO:0000313" key="2">
    <source>
        <dbReference type="EMBL" id="GBN27590.1"/>
    </source>
</evidence>
<keyword evidence="3" id="KW-1185">Reference proteome</keyword>
<feature type="compositionally biased region" description="Basic and acidic residues" evidence="1">
    <location>
        <begin position="47"/>
        <end position="60"/>
    </location>
</feature>
<proteinExistence type="predicted"/>
<name>A0A4Y2MMM7_ARAVE</name>
<organism evidence="2 3">
    <name type="scientific">Araneus ventricosus</name>
    <name type="common">Orbweaver spider</name>
    <name type="synonym">Epeira ventricosa</name>
    <dbReference type="NCBI Taxonomy" id="182803"/>
    <lineage>
        <taxon>Eukaryota</taxon>
        <taxon>Metazoa</taxon>
        <taxon>Ecdysozoa</taxon>
        <taxon>Arthropoda</taxon>
        <taxon>Chelicerata</taxon>
        <taxon>Arachnida</taxon>
        <taxon>Araneae</taxon>
        <taxon>Araneomorphae</taxon>
        <taxon>Entelegynae</taxon>
        <taxon>Araneoidea</taxon>
        <taxon>Araneidae</taxon>
        <taxon>Araneus</taxon>
    </lineage>
</organism>
<accession>A0A4Y2MMM7</accession>
<evidence type="ECO:0000313" key="3">
    <source>
        <dbReference type="Proteomes" id="UP000499080"/>
    </source>
</evidence>
<dbReference type="EMBL" id="BGPR01007530">
    <property type="protein sequence ID" value="GBN27590.1"/>
    <property type="molecule type" value="Genomic_DNA"/>
</dbReference>
<protein>
    <submittedName>
        <fullName evidence="2">Uncharacterized protein</fullName>
    </submittedName>
</protein>
<sequence length="109" mass="12154">MRLAADNSCRTHFSVTRSIPNKNSPLLFVNKRLTQKKQVSPSSQRGGEGRVCDLLNEEKTKNKRGNGAAEESALNVGLTLALERVVYPLYLRPTTCHLHFGRKSALFLT</sequence>
<reference evidence="2 3" key="1">
    <citation type="journal article" date="2019" name="Sci. Rep.">
        <title>Orb-weaving spider Araneus ventricosus genome elucidates the spidroin gene catalogue.</title>
        <authorList>
            <person name="Kono N."/>
            <person name="Nakamura H."/>
            <person name="Ohtoshi R."/>
            <person name="Moran D.A.P."/>
            <person name="Shinohara A."/>
            <person name="Yoshida Y."/>
            <person name="Fujiwara M."/>
            <person name="Mori M."/>
            <person name="Tomita M."/>
            <person name="Arakawa K."/>
        </authorList>
    </citation>
    <scope>NUCLEOTIDE SEQUENCE [LARGE SCALE GENOMIC DNA]</scope>
</reference>
<dbReference type="AlphaFoldDB" id="A0A4Y2MMM7"/>
<feature type="region of interest" description="Disordered" evidence="1">
    <location>
        <begin position="34"/>
        <end position="70"/>
    </location>
</feature>
<dbReference type="Proteomes" id="UP000499080">
    <property type="component" value="Unassembled WGS sequence"/>
</dbReference>
<gene>
    <name evidence="2" type="ORF">AVEN_215219_1</name>
</gene>
<feature type="compositionally biased region" description="Polar residues" evidence="1">
    <location>
        <begin position="36"/>
        <end position="45"/>
    </location>
</feature>